<evidence type="ECO:0000313" key="2">
    <source>
        <dbReference type="EMBL" id="PBK61197.1"/>
    </source>
</evidence>
<keyword evidence="1" id="KW-0812">Transmembrane</keyword>
<keyword evidence="1" id="KW-0472">Membrane</keyword>
<proteinExistence type="predicted"/>
<evidence type="ECO:0000256" key="1">
    <source>
        <dbReference type="SAM" id="Phobius"/>
    </source>
</evidence>
<evidence type="ECO:0000313" key="3">
    <source>
        <dbReference type="Proteomes" id="UP000218334"/>
    </source>
</evidence>
<organism evidence="2 3">
    <name type="scientific">Armillaria solidipes</name>
    <dbReference type="NCBI Taxonomy" id="1076256"/>
    <lineage>
        <taxon>Eukaryota</taxon>
        <taxon>Fungi</taxon>
        <taxon>Dikarya</taxon>
        <taxon>Basidiomycota</taxon>
        <taxon>Agaricomycotina</taxon>
        <taxon>Agaricomycetes</taxon>
        <taxon>Agaricomycetidae</taxon>
        <taxon>Agaricales</taxon>
        <taxon>Marasmiineae</taxon>
        <taxon>Physalacriaceae</taxon>
        <taxon>Armillaria</taxon>
    </lineage>
</organism>
<dbReference type="Proteomes" id="UP000218334">
    <property type="component" value="Unassembled WGS sequence"/>
</dbReference>
<feature type="transmembrane region" description="Helical" evidence="1">
    <location>
        <begin position="40"/>
        <end position="57"/>
    </location>
</feature>
<name>A0A2H3B9D3_9AGAR</name>
<keyword evidence="3" id="KW-1185">Reference proteome</keyword>
<dbReference type="AlphaFoldDB" id="A0A2H3B9D3"/>
<protein>
    <submittedName>
        <fullName evidence="2">Uncharacterized protein</fullName>
    </submittedName>
</protein>
<dbReference type="EMBL" id="KZ293478">
    <property type="protein sequence ID" value="PBK61197.1"/>
    <property type="molecule type" value="Genomic_DNA"/>
</dbReference>
<reference evidence="3" key="1">
    <citation type="journal article" date="2017" name="Nat. Ecol. Evol.">
        <title>Genome expansion and lineage-specific genetic innovations in the forest pathogenic fungi Armillaria.</title>
        <authorList>
            <person name="Sipos G."/>
            <person name="Prasanna A.N."/>
            <person name="Walter M.C."/>
            <person name="O'Connor E."/>
            <person name="Balint B."/>
            <person name="Krizsan K."/>
            <person name="Kiss B."/>
            <person name="Hess J."/>
            <person name="Varga T."/>
            <person name="Slot J."/>
            <person name="Riley R."/>
            <person name="Boka B."/>
            <person name="Rigling D."/>
            <person name="Barry K."/>
            <person name="Lee J."/>
            <person name="Mihaltcheva S."/>
            <person name="LaButti K."/>
            <person name="Lipzen A."/>
            <person name="Waldron R."/>
            <person name="Moloney N.M."/>
            <person name="Sperisen C."/>
            <person name="Kredics L."/>
            <person name="Vagvoelgyi C."/>
            <person name="Patrignani A."/>
            <person name="Fitzpatrick D."/>
            <person name="Nagy I."/>
            <person name="Doyle S."/>
            <person name="Anderson J.B."/>
            <person name="Grigoriev I.V."/>
            <person name="Gueldener U."/>
            <person name="Muensterkoetter M."/>
            <person name="Nagy L.G."/>
        </authorList>
    </citation>
    <scope>NUCLEOTIDE SEQUENCE [LARGE SCALE GENOMIC DNA]</scope>
    <source>
        <strain evidence="3">28-4</strain>
    </source>
</reference>
<sequence length="63" mass="7466">MHTNEFCFLFKFRRTRSSAIGAPSGESGYLFNNTKQRDRYSVLLGFYSALLILEMISKLRYRY</sequence>
<keyword evidence="1" id="KW-1133">Transmembrane helix</keyword>
<accession>A0A2H3B9D3</accession>
<gene>
    <name evidence="2" type="ORF">ARMSODRAFT_671857</name>
</gene>